<evidence type="ECO:0000256" key="3">
    <source>
        <dbReference type="ARBA" id="ARBA00009466"/>
    </source>
</evidence>
<evidence type="ECO:0000256" key="4">
    <source>
        <dbReference type="ARBA" id="ARBA00022448"/>
    </source>
</evidence>
<evidence type="ECO:0000256" key="1">
    <source>
        <dbReference type="ARBA" id="ARBA00004123"/>
    </source>
</evidence>
<dbReference type="Pfam" id="PF03810">
    <property type="entry name" value="IBN_N"/>
    <property type="match status" value="1"/>
</dbReference>
<evidence type="ECO:0000256" key="6">
    <source>
        <dbReference type="ARBA" id="ARBA00022927"/>
    </source>
</evidence>
<dbReference type="EMBL" id="CAKOGL010000023">
    <property type="protein sequence ID" value="CAH2100551.1"/>
    <property type="molecule type" value="Genomic_DNA"/>
</dbReference>
<dbReference type="PANTHER" id="PTHR12596">
    <property type="entry name" value="EXPORTIN 4,7-RELATED"/>
    <property type="match status" value="1"/>
</dbReference>
<dbReference type="PROSITE" id="PS50166">
    <property type="entry name" value="IMPORTIN_B_NT"/>
    <property type="match status" value="1"/>
</dbReference>
<comment type="similarity">
    <text evidence="3">Belongs to the exportin family.</text>
</comment>
<organism evidence="9 10">
    <name type="scientific">Euphydryas editha</name>
    <name type="common">Edith's checkerspot</name>
    <dbReference type="NCBI Taxonomy" id="104508"/>
    <lineage>
        <taxon>Eukaryota</taxon>
        <taxon>Metazoa</taxon>
        <taxon>Ecdysozoa</taxon>
        <taxon>Arthropoda</taxon>
        <taxon>Hexapoda</taxon>
        <taxon>Insecta</taxon>
        <taxon>Pterygota</taxon>
        <taxon>Neoptera</taxon>
        <taxon>Endopterygota</taxon>
        <taxon>Lepidoptera</taxon>
        <taxon>Glossata</taxon>
        <taxon>Ditrysia</taxon>
        <taxon>Papilionoidea</taxon>
        <taxon>Nymphalidae</taxon>
        <taxon>Nymphalinae</taxon>
        <taxon>Euphydryas</taxon>
    </lineage>
</organism>
<dbReference type="GO" id="GO:0005643">
    <property type="term" value="C:nuclear pore"/>
    <property type="evidence" value="ECO:0007669"/>
    <property type="project" value="TreeGrafter"/>
</dbReference>
<dbReference type="InterPro" id="IPR001494">
    <property type="entry name" value="Importin-beta_N"/>
</dbReference>
<evidence type="ECO:0000313" key="10">
    <source>
        <dbReference type="Proteomes" id="UP001153954"/>
    </source>
</evidence>
<protein>
    <recommendedName>
        <fullName evidence="8">Importin N-terminal domain-containing protein</fullName>
    </recommendedName>
</protein>
<keyword evidence="7" id="KW-0539">Nucleus</keyword>
<dbReference type="InterPro" id="IPR044189">
    <property type="entry name" value="XPO4/7-like"/>
</dbReference>
<sequence length="538" mass="59525">MAEEQEVIQIELLCKQLYESQDPALRDRAEVAVVVFQESPDTLSKCQALLERADSSYSQLLAATTLSKLVSRSTTSLSVQQRLYIRNYVLNYLATRPKLANFVIQALVSLFARITKLGWFDMVKEEFVFHNVMNDVSSFLQGPAEMCTIGVQLLSQLVVEMNQVSEVDASRSLAKHRKIASSFRDTQLFETFRLSCSLLGAARGEALEQPALLAALLRLAHNCLTFDFIGTTSDESSDDLCTVQIPTSWRPTFLEAGTLELFFSLYHAGAGGGGGAALALACLVQLASVRRSLFSNSERAKFLSRLAAGVMRILEDTQGLSDATNYHEFCRLLARLKSNYQLGELVMVENYPRLIELVAKFTVQSLQMWQFAPNSVHYLLSLWQRMVASVPYVKATEPHLLDVYAPGVTAAYVTSRLDSVAILVREGLEDPLDEAGTVQQQLEQVSVIGRCEYAKTCQLLVAHFDRAAAAYSVETDPQQILVLQGQLTWLVYIIGAAIGGRASVNTSDDSDAMDGELVCRVLRLMDLTDSRLAAVRTE</sequence>
<evidence type="ECO:0000256" key="7">
    <source>
        <dbReference type="ARBA" id="ARBA00023242"/>
    </source>
</evidence>
<dbReference type="PANTHER" id="PTHR12596:SF2">
    <property type="entry name" value="EXPORTIN-7 ISOFORM X1"/>
    <property type="match status" value="1"/>
</dbReference>
<dbReference type="InterPro" id="IPR016024">
    <property type="entry name" value="ARM-type_fold"/>
</dbReference>
<dbReference type="GO" id="GO:0005737">
    <property type="term" value="C:cytoplasm"/>
    <property type="evidence" value="ECO:0007669"/>
    <property type="project" value="UniProtKB-SubCell"/>
</dbReference>
<dbReference type="InterPro" id="IPR057947">
    <property type="entry name" value="TPR_XPO7/RBP17"/>
</dbReference>
<evidence type="ECO:0000259" key="8">
    <source>
        <dbReference type="PROSITE" id="PS50166"/>
    </source>
</evidence>
<keyword evidence="6" id="KW-0653">Protein transport</keyword>
<evidence type="ECO:0000256" key="2">
    <source>
        <dbReference type="ARBA" id="ARBA00004496"/>
    </source>
</evidence>
<keyword evidence="10" id="KW-1185">Reference proteome</keyword>
<dbReference type="GO" id="GO:0006611">
    <property type="term" value="P:protein export from nucleus"/>
    <property type="evidence" value="ECO:0007669"/>
    <property type="project" value="TreeGrafter"/>
</dbReference>
<keyword evidence="4" id="KW-0813">Transport</keyword>
<evidence type="ECO:0000256" key="5">
    <source>
        <dbReference type="ARBA" id="ARBA00022490"/>
    </source>
</evidence>
<name>A0AAU9URN7_EUPED</name>
<dbReference type="SMART" id="SM00913">
    <property type="entry name" value="IBN_N"/>
    <property type="match status" value="1"/>
</dbReference>
<feature type="domain" description="Importin N-terminal" evidence="8">
    <location>
        <begin position="29"/>
        <end position="95"/>
    </location>
</feature>
<evidence type="ECO:0000313" key="9">
    <source>
        <dbReference type="EMBL" id="CAH2100551.1"/>
    </source>
</evidence>
<dbReference type="Gene3D" id="1.25.10.10">
    <property type="entry name" value="Leucine-rich Repeat Variant"/>
    <property type="match status" value="1"/>
</dbReference>
<comment type="subcellular location">
    <subcellularLocation>
        <location evidence="2">Cytoplasm</location>
    </subcellularLocation>
    <subcellularLocation>
        <location evidence="1">Nucleus</location>
    </subcellularLocation>
</comment>
<proteinExistence type="inferred from homology"/>
<dbReference type="AlphaFoldDB" id="A0AAU9URN7"/>
<dbReference type="Pfam" id="PF25795">
    <property type="entry name" value="TPR_XPO7"/>
    <property type="match status" value="1"/>
</dbReference>
<dbReference type="SUPFAM" id="SSF48371">
    <property type="entry name" value="ARM repeat"/>
    <property type="match status" value="1"/>
</dbReference>
<gene>
    <name evidence="9" type="ORF">EEDITHA_LOCUS15402</name>
</gene>
<dbReference type="GO" id="GO:0031267">
    <property type="term" value="F:small GTPase binding"/>
    <property type="evidence" value="ECO:0007669"/>
    <property type="project" value="InterPro"/>
</dbReference>
<dbReference type="InterPro" id="IPR011989">
    <property type="entry name" value="ARM-like"/>
</dbReference>
<reference evidence="9" key="1">
    <citation type="submission" date="2022-03" db="EMBL/GenBank/DDBJ databases">
        <authorList>
            <person name="Tunstrom K."/>
        </authorList>
    </citation>
    <scope>NUCLEOTIDE SEQUENCE</scope>
</reference>
<comment type="caution">
    <text evidence="9">The sequence shown here is derived from an EMBL/GenBank/DDBJ whole genome shotgun (WGS) entry which is preliminary data.</text>
</comment>
<dbReference type="Proteomes" id="UP001153954">
    <property type="component" value="Unassembled WGS sequence"/>
</dbReference>
<dbReference type="FunFam" id="1.25.10.10:FF:000042">
    <property type="entry name" value="exportin-7 isoform X1"/>
    <property type="match status" value="1"/>
</dbReference>
<accession>A0AAU9URN7</accession>
<dbReference type="GO" id="GO:0005049">
    <property type="term" value="F:nuclear export signal receptor activity"/>
    <property type="evidence" value="ECO:0007669"/>
    <property type="project" value="InterPro"/>
</dbReference>
<keyword evidence="5" id="KW-0963">Cytoplasm</keyword>